<feature type="region of interest" description="Disordered" evidence="1">
    <location>
        <begin position="173"/>
        <end position="200"/>
    </location>
</feature>
<evidence type="ECO:0000313" key="3">
    <source>
        <dbReference type="Proteomes" id="UP001355207"/>
    </source>
</evidence>
<accession>A0AAX4JUT0</accession>
<evidence type="ECO:0008006" key="4">
    <source>
        <dbReference type="Google" id="ProtNLM"/>
    </source>
</evidence>
<dbReference type="GeneID" id="91093888"/>
<name>A0AAX4JUT0_9TREE</name>
<keyword evidence="3" id="KW-1185">Reference proteome</keyword>
<sequence length="441" mass="50591">MLDIPWADYDLSDGLLLPNDTSINSISAVDQDPANLMSTEIDLGMFGVFAQDELSLQMEPLDDLVNDTFPDNRAFNERSSCMYDIQPTDMVSNERITDSSHFPVPNDNLISDPFQDISFTGNCASFNQLTCPGLDPNDYQSHMVNTANENGYLPHSEVQHQDLIFGFSQDHGPSQYKDPRSHAQEGTAIESSSVGHIDNTDTTKRYNTRYDWEEYATKLFSEADPTKDLPCAWWMKIYRHQKKNNRSIKLSKLELDKHYEANTNENYSLNTIIGERSQDTGNRVLVRESMINLISQYSRRVISELSKEFSSVRYDAVSTPHTTSNSKEINPPEKRERADMRLFEPRTTKLLSLVMNSICFSHKPELDILTIRDLINTEFHTGTDTHVVESGAKTLENKFALEDELLEGTRYLMIEASKSPKKWGINYRTNRRRKRKIFKPI</sequence>
<dbReference type="RefSeq" id="XP_066075073.1">
    <property type="nucleotide sequence ID" value="XM_066218976.1"/>
</dbReference>
<organism evidence="2 3">
    <name type="scientific">Kwoniella dendrophila CBS 6074</name>
    <dbReference type="NCBI Taxonomy" id="1295534"/>
    <lineage>
        <taxon>Eukaryota</taxon>
        <taxon>Fungi</taxon>
        <taxon>Dikarya</taxon>
        <taxon>Basidiomycota</taxon>
        <taxon>Agaricomycotina</taxon>
        <taxon>Tremellomycetes</taxon>
        <taxon>Tremellales</taxon>
        <taxon>Cryptococcaceae</taxon>
        <taxon>Kwoniella</taxon>
    </lineage>
</organism>
<evidence type="ECO:0000256" key="1">
    <source>
        <dbReference type="SAM" id="MobiDB-lite"/>
    </source>
</evidence>
<protein>
    <recommendedName>
        <fullName evidence="4">Fork-head domain-containing protein</fullName>
    </recommendedName>
</protein>
<dbReference type="Proteomes" id="UP001355207">
    <property type="component" value="Chromosome 4"/>
</dbReference>
<dbReference type="AlphaFoldDB" id="A0AAX4JUT0"/>
<gene>
    <name evidence="2" type="ORF">L201_003218</name>
</gene>
<evidence type="ECO:0000313" key="2">
    <source>
        <dbReference type="EMBL" id="WWC88310.1"/>
    </source>
</evidence>
<dbReference type="EMBL" id="CP144101">
    <property type="protein sequence ID" value="WWC88310.1"/>
    <property type="molecule type" value="Genomic_DNA"/>
</dbReference>
<proteinExistence type="predicted"/>
<reference evidence="2 3" key="1">
    <citation type="submission" date="2024-01" db="EMBL/GenBank/DDBJ databases">
        <title>Comparative genomics of Cryptococcus and Kwoniella reveals pathogenesis evolution and contrasting modes of karyotype evolution via chromosome fusion or intercentromeric recombination.</title>
        <authorList>
            <person name="Coelho M.A."/>
            <person name="David-Palma M."/>
            <person name="Shea T."/>
            <person name="Bowers K."/>
            <person name="McGinley-Smith S."/>
            <person name="Mohammad A.W."/>
            <person name="Gnirke A."/>
            <person name="Yurkov A.M."/>
            <person name="Nowrousian M."/>
            <person name="Sun S."/>
            <person name="Cuomo C.A."/>
            <person name="Heitman J."/>
        </authorList>
    </citation>
    <scope>NUCLEOTIDE SEQUENCE [LARGE SCALE GENOMIC DNA]</scope>
    <source>
        <strain evidence="2 3">CBS 6074</strain>
    </source>
</reference>